<dbReference type="EC" id="2.1.2.11" evidence="4 7"/>
<dbReference type="VEuPathDB" id="FungiDB:C7M61_000964"/>
<protein>
    <recommendedName>
        <fullName evidence="4 7">3-methyl-2-oxobutanoate hydroxymethyltransferase</fullName>
        <ecNumber evidence="4 7">2.1.2.11</ecNumber>
    </recommendedName>
</protein>
<dbReference type="GO" id="GO:0015940">
    <property type="term" value="P:pantothenate biosynthetic process"/>
    <property type="evidence" value="ECO:0007669"/>
    <property type="project" value="UniProtKB-UniPathway"/>
</dbReference>
<comment type="subunit">
    <text evidence="3">Homotetramer.</text>
</comment>
<gene>
    <name evidence="8" type="ORF">C7M61_000964</name>
</gene>
<comment type="similarity">
    <text evidence="2 7">Belongs to the PanB family.</text>
</comment>
<keyword evidence="8" id="KW-0489">Methyltransferase</keyword>
<dbReference type="OrthoDB" id="425211at2759"/>
<name>A0A2P7YZ93_9ASCO</name>
<evidence type="ECO:0000256" key="5">
    <source>
        <dbReference type="ARBA" id="ARBA00022679"/>
    </source>
</evidence>
<dbReference type="UniPathway" id="UPA00028">
    <property type="reaction ID" value="UER00003"/>
</dbReference>
<keyword evidence="5 7" id="KW-0808">Transferase</keyword>
<evidence type="ECO:0000256" key="4">
    <source>
        <dbReference type="ARBA" id="ARBA00012618"/>
    </source>
</evidence>
<dbReference type="GO" id="GO:0005739">
    <property type="term" value="C:mitochondrion"/>
    <property type="evidence" value="ECO:0007669"/>
    <property type="project" value="TreeGrafter"/>
</dbReference>
<dbReference type="PANTHER" id="PTHR20881:SF0">
    <property type="entry name" value="3-METHYL-2-OXOBUTANOATE HYDROXYMETHYLTRANSFERASE"/>
    <property type="match status" value="1"/>
</dbReference>
<keyword evidence="7" id="KW-0566">Pantothenate biosynthesis</keyword>
<dbReference type="NCBIfam" id="TIGR00222">
    <property type="entry name" value="panB"/>
    <property type="match status" value="1"/>
</dbReference>
<dbReference type="InterPro" id="IPR003700">
    <property type="entry name" value="Pantoate_hydroxy_MeTrfase"/>
</dbReference>
<dbReference type="FunFam" id="3.20.20.60:FF:000003">
    <property type="entry name" value="3-methyl-2-oxobutanoate hydroxymethyltransferase"/>
    <property type="match status" value="1"/>
</dbReference>
<evidence type="ECO:0000256" key="6">
    <source>
        <dbReference type="ARBA" id="ARBA00049172"/>
    </source>
</evidence>
<dbReference type="InterPro" id="IPR015813">
    <property type="entry name" value="Pyrv/PenolPyrv_kinase-like_dom"/>
</dbReference>
<comment type="function">
    <text evidence="7">Catalyzes the reversible reaction in which hydroxymethyl group from 5,10-methylenetetrahydrofolate is transferred onto alpha-ketoisovalerate to form ketopantoate.</text>
</comment>
<dbReference type="GeneID" id="36564355"/>
<dbReference type="SUPFAM" id="SSF51621">
    <property type="entry name" value="Phosphoenolpyruvate/pyruvate domain"/>
    <property type="match status" value="1"/>
</dbReference>
<dbReference type="NCBIfam" id="NF001452">
    <property type="entry name" value="PRK00311.1"/>
    <property type="match status" value="1"/>
</dbReference>
<keyword evidence="9" id="KW-1185">Reference proteome</keyword>
<sequence length="314" mass="34232">MFLRRSVQAARRFSMSPTYRSSYVAAPRKTLTDLRSQYEAKAPISVVTAWDFLTGQIVEKSQADIALVGDSLAMVALGYPDTNEIELDEMLYHIRAVNRGNASSFIVADMPFGTYEVSTKQAVETAIKIVKHGKAQAVKLEGGQEMADTIKAIVTAGVPVMGHIGLTPQKHHTLGGYKLQGNSVEGAQKLIDDALALQEAGAFSMILECIPSKLAEVVTQTVKIPTVGIGAGPHVSGQVLVLADMLQMNDPEKYKLAKFVKLYMSFFDNATEAVSQYKKDVSEGVFPNADEHGYKIKKDILKAARAYAETKKEE</sequence>
<dbReference type="HAMAP" id="MF_00156">
    <property type="entry name" value="PanB"/>
    <property type="match status" value="1"/>
</dbReference>
<evidence type="ECO:0000256" key="2">
    <source>
        <dbReference type="ARBA" id="ARBA00008676"/>
    </source>
</evidence>
<comment type="pathway">
    <text evidence="1 7">Cofactor biosynthesis; (R)-pantothenate biosynthesis; (R)-pantoate from 3-methyl-2-oxobutanoate: step 1/2.</text>
</comment>
<organism evidence="8 9">
    <name type="scientific">Candidozyma pseudohaemuli</name>
    <dbReference type="NCBI Taxonomy" id="418784"/>
    <lineage>
        <taxon>Eukaryota</taxon>
        <taxon>Fungi</taxon>
        <taxon>Dikarya</taxon>
        <taxon>Ascomycota</taxon>
        <taxon>Saccharomycotina</taxon>
        <taxon>Pichiomycetes</taxon>
        <taxon>Metschnikowiaceae</taxon>
        <taxon>Candidozyma</taxon>
    </lineage>
</organism>
<evidence type="ECO:0000256" key="1">
    <source>
        <dbReference type="ARBA" id="ARBA00005033"/>
    </source>
</evidence>
<dbReference type="RefSeq" id="XP_024715983.1">
    <property type="nucleotide sequence ID" value="XM_024856384.1"/>
</dbReference>
<dbReference type="GO" id="GO:0003864">
    <property type="term" value="F:3-methyl-2-oxobutanoate hydroxymethyltransferase activity"/>
    <property type="evidence" value="ECO:0007669"/>
    <property type="project" value="UniProtKB-EC"/>
</dbReference>
<dbReference type="Gene3D" id="3.20.20.60">
    <property type="entry name" value="Phosphoenolpyruvate-binding domains"/>
    <property type="match status" value="1"/>
</dbReference>
<dbReference type="EMBL" id="PYFQ01000001">
    <property type="protein sequence ID" value="PSK41284.1"/>
    <property type="molecule type" value="Genomic_DNA"/>
</dbReference>
<evidence type="ECO:0000313" key="9">
    <source>
        <dbReference type="Proteomes" id="UP000241107"/>
    </source>
</evidence>
<reference evidence="8 9" key="1">
    <citation type="submission" date="2018-03" db="EMBL/GenBank/DDBJ databases">
        <title>Candida pseudohaemulonii genome assembly and annotation.</title>
        <authorList>
            <person name="Munoz J.F."/>
            <person name="Gade L.G."/>
            <person name="Chow N.A."/>
            <person name="Litvintseva A.P."/>
            <person name="Loparev V.N."/>
            <person name="Cuomo C.A."/>
        </authorList>
    </citation>
    <scope>NUCLEOTIDE SEQUENCE [LARGE SCALE GENOMIC DNA]</scope>
    <source>
        <strain evidence="8 9">B12108</strain>
    </source>
</reference>
<evidence type="ECO:0000256" key="7">
    <source>
        <dbReference type="RuleBase" id="RU362100"/>
    </source>
</evidence>
<comment type="caution">
    <text evidence="8">The sequence shown here is derived from an EMBL/GenBank/DDBJ whole genome shotgun (WGS) entry which is preliminary data.</text>
</comment>
<evidence type="ECO:0000313" key="8">
    <source>
        <dbReference type="EMBL" id="PSK41284.1"/>
    </source>
</evidence>
<dbReference type="Pfam" id="PF02548">
    <property type="entry name" value="Pantoate_transf"/>
    <property type="match status" value="1"/>
</dbReference>
<dbReference type="GO" id="GO:0000287">
    <property type="term" value="F:magnesium ion binding"/>
    <property type="evidence" value="ECO:0007669"/>
    <property type="project" value="TreeGrafter"/>
</dbReference>
<evidence type="ECO:0000256" key="3">
    <source>
        <dbReference type="ARBA" id="ARBA00011881"/>
    </source>
</evidence>
<accession>A0A2P7YZ93</accession>
<dbReference type="AlphaFoldDB" id="A0A2P7YZ93"/>
<dbReference type="STRING" id="418784.A0A2P7YZ93"/>
<proteinExistence type="inferred from homology"/>
<dbReference type="PANTHER" id="PTHR20881">
    <property type="entry name" value="3-METHYL-2-OXOBUTANOATE HYDROXYMETHYLTRANSFERASE"/>
    <property type="match status" value="1"/>
</dbReference>
<dbReference type="PIRSF" id="PIRSF000388">
    <property type="entry name" value="Pantoate_hydroxy_MeTrfase"/>
    <property type="match status" value="1"/>
</dbReference>
<dbReference type="CDD" id="cd06557">
    <property type="entry name" value="KPHMT-like"/>
    <property type="match status" value="1"/>
</dbReference>
<dbReference type="GO" id="GO:0008168">
    <property type="term" value="F:methyltransferase activity"/>
    <property type="evidence" value="ECO:0007669"/>
    <property type="project" value="UniProtKB-KW"/>
</dbReference>
<dbReference type="InterPro" id="IPR040442">
    <property type="entry name" value="Pyrv_kinase-like_dom_sf"/>
</dbReference>
<dbReference type="Proteomes" id="UP000241107">
    <property type="component" value="Unassembled WGS sequence"/>
</dbReference>
<dbReference type="GO" id="GO:0032259">
    <property type="term" value="P:methylation"/>
    <property type="evidence" value="ECO:0007669"/>
    <property type="project" value="UniProtKB-KW"/>
</dbReference>
<comment type="catalytic activity">
    <reaction evidence="6 7">
        <text>(6R)-5,10-methylene-5,6,7,8-tetrahydrofolate + 3-methyl-2-oxobutanoate + H2O = 2-dehydropantoate + (6S)-5,6,7,8-tetrahydrofolate</text>
        <dbReference type="Rhea" id="RHEA:11824"/>
        <dbReference type="ChEBI" id="CHEBI:11561"/>
        <dbReference type="ChEBI" id="CHEBI:11851"/>
        <dbReference type="ChEBI" id="CHEBI:15377"/>
        <dbReference type="ChEBI" id="CHEBI:15636"/>
        <dbReference type="ChEBI" id="CHEBI:57453"/>
        <dbReference type="EC" id="2.1.2.11"/>
    </reaction>
</comment>